<comment type="caution">
    <text evidence="1">The sequence shown here is derived from an EMBL/GenBank/DDBJ whole genome shotgun (WGS) entry which is preliminary data.</text>
</comment>
<name>A0A7Y8ECZ7_9PSED</name>
<proteinExistence type="predicted"/>
<evidence type="ECO:0000313" key="2">
    <source>
        <dbReference type="EMBL" id="NWE77341.1"/>
    </source>
</evidence>
<gene>
    <name evidence="1" type="ORF">HX822_05515</name>
    <name evidence="2" type="ORF">HX828_17390</name>
</gene>
<protein>
    <submittedName>
        <fullName evidence="1">Uncharacterized protein</fullName>
    </submittedName>
</protein>
<dbReference type="EMBL" id="JACARG010000010">
    <property type="protein sequence ID" value="NWE12388.1"/>
    <property type="molecule type" value="Genomic_DNA"/>
</dbReference>
<dbReference type="Proteomes" id="UP000537188">
    <property type="component" value="Unassembled WGS sequence"/>
</dbReference>
<organism evidence="1 3">
    <name type="scientific">Pseudomonas yamanorum</name>
    <dbReference type="NCBI Taxonomy" id="515393"/>
    <lineage>
        <taxon>Bacteria</taxon>
        <taxon>Pseudomonadati</taxon>
        <taxon>Pseudomonadota</taxon>
        <taxon>Gammaproteobacteria</taxon>
        <taxon>Pseudomonadales</taxon>
        <taxon>Pseudomonadaceae</taxon>
        <taxon>Pseudomonas</taxon>
    </lineage>
</organism>
<dbReference type="EMBL" id="JACARF010000018">
    <property type="protein sequence ID" value="NWE77341.1"/>
    <property type="molecule type" value="Genomic_DNA"/>
</dbReference>
<reference evidence="3 4" key="1">
    <citation type="submission" date="2020-04" db="EMBL/GenBank/DDBJ databases">
        <title>Molecular characterization of pseudomonads from Agaricus bisporus reveal novel blotch 2 pathogens in Western Europe.</title>
        <authorList>
            <person name="Taparia T."/>
            <person name="Krijger M."/>
            <person name="Haynes E."/>
            <person name="Elpinstone J.G."/>
            <person name="Noble R."/>
            <person name="Van Der Wolf J."/>
        </authorList>
    </citation>
    <scope>NUCLEOTIDE SEQUENCE [LARGE SCALE GENOMIC DNA]</scope>
    <source>
        <strain evidence="2 4">IPO3781</strain>
        <strain evidence="1 3">IPO3782</strain>
    </source>
</reference>
<dbReference type="InterPro" id="IPR034660">
    <property type="entry name" value="DinB/YfiT-like"/>
</dbReference>
<dbReference type="SUPFAM" id="SSF109854">
    <property type="entry name" value="DinB/YfiT-like putative metalloenzymes"/>
    <property type="match status" value="1"/>
</dbReference>
<evidence type="ECO:0000313" key="1">
    <source>
        <dbReference type="EMBL" id="NWE12388.1"/>
    </source>
</evidence>
<sequence length="30" mass="3406">MTAHSILRHNGVPLVKADCVPPMFGFVRRR</sequence>
<evidence type="ECO:0000313" key="3">
    <source>
        <dbReference type="Proteomes" id="UP000531950"/>
    </source>
</evidence>
<dbReference type="Proteomes" id="UP000531950">
    <property type="component" value="Unassembled WGS sequence"/>
</dbReference>
<accession>A0A7Y8ECZ7</accession>
<dbReference type="AlphaFoldDB" id="A0A7Y8ECZ7"/>
<evidence type="ECO:0000313" key="4">
    <source>
        <dbReference type="Proteomes" id="UP000537188"/>
    </source>
</evidence>